<dbReference type="InParanoid" id="A0A0G4GAX1"/>
<dbReference type="OMA" id="HENKGFE"/>
<evidence type="ECO:0000313" key="4">
    <source>
        <dbReference type="Proteomes" id="UP000041254"/>
    </source>
</evidence>
<evidence type="ECO:0000256" key="2">
    <source>
        <dbReference type="SAM" id="Phobius"/>
    </source>
</evidence>
<name>A0A0G4GAX1_VITBC</name>
<dbReference type="PhylomeDB" id="A0A0G4GAX1"/>
<accession>A0A0G4GAX1</accession>
<evidence type="ECO:0008006" key="5">
    <source>
        <dbReference type="Google" id="ProtNLM"/>
    </source>
</evidence>
<dbReference type="AlphaFoldDB" id="A0A0G4GAX1"/>
<keyword evidence="2" id="KW-1133">Transmembrane helix</keyword>
<dbReference type="OrthoDB" id="340166at2759"/>
<feature type="transmembrane region" description="Helical" evidence="2">
    <location>
        <begin position="61"/>
        <end position="84"/>
    </location>
</feature>
<dbReference type="VEuPathDB" id="CryptoDB:Vbra_17307"/>
<feature type="region of interest" description="Disordered" evidence="1">
    <location>
        <begin position="1"/>
        <end position="22"/>
    </location>
</feature>
<organism evidence="3 4">
    <name type="scientific">Vitrella brassicaformis (strain CCMP3155)</name>
    <dbReference type="NCBI Taxonomy" id="1169540"/>
    <lineage>
        <taxon>Eukaryota</taxon>
        <taxon>Sar</taxon>
        <taxon>Alveolata</taxon>
        <taxon>Colpodellida</taxon>
        <taxon>Vitrellaceae</taxon>
        <taxon>Vitrella</taxon>
    </lineage>
</organism>
<keyword evidence="2" id="KW-0812">Transmembrane</keyword>
<keyword evidence="4" id="KW-1185">Reference proteome</keyword>
<dbReference type="EMBL" id="CDMY01000613">
    <property type="protein sequence ID" value="CEM26268.1"/>
    <property type="molecule type" value="Genomic_DNA"/>
</dbReference>
<gene>
    <name evidence="3" type="ORF">Vbra_17307</name>
</gene>
<evidence type="ECO:0000313" key="3">
    <source>
        <dbReference type="EMBL" id="CEM26268.1"/>
    </source>
</evidence>
<dbReference type="Proteomes" id="UP000041254">
    <property type="component" value="Unassembled WGS sequence"/>
</dbReference>
<keyword evidence="2" id="KW-0472">Membrane</keyword>
<feature type="compositionally biased region" description="Basic and acidic residues" evidence="1">
    <location>
        <begin position="1"/>
        <end position="10"/>
    </location>
</feature>
<reference evidence="3 4" key="1">
    <citation type="submission" date="2014-11" db="EMBL/GenBank/DDBJ databases">
        <authorList>
            <person name="Zhu J."/>
            <person name="Qi W."/>
            <person name="Song R."/>
        </authorList>
    </citation>
    <scope>NUCLEOTIDE SEQUENCE [LARGE SCALE GENOMIC DNA]</scope>
</reference>
<evidence type="ECO:0000256" key="1">
    <source>
        <dbReference type="SAM" id="MobiDB-lite"/>
    </source>
</evidence>
<sequence>MFDCVDRSGEAMDGDQPTARQPQGYVHLADNTKADSRALADAPAAAEKASTWPQYTKTLSVLAVALLSMLFGALMLFSCSMAYFRGRSAGPMYLSGDYDVCYYPDYSKKTLKTAYEETVFALLSDTREEKKFEASEVIYVNETFWVVCDNSWALGRFDRTLRPFSPDNRQIGDPKNEAKGGDSQWEALVYDRQRHLFLAVQEAVPLSELRKERKGHKALKGSEPESGFRGVVQELRLKGHGGKEGYVIDRECEMDFTFEHGNKGFEGAVGLRDTKGELYLLGLCEGNFCKGGKEGKRPGNGRMILLRRDDTDGRCQWKSMRTIPLPEEISFIDYSAAAIRGSRIAITSQESSAVWIGEMKVNKDGSIDPSSFDILPKGQIYNFPRDDECRVEYCNIEGVDFINDRLLVAVSDKMKSRGRQDFRCLQKDQSLHVFAIP</sequence>
<protein>
    <recommendedName>
        <fullName evidence="5">Phytase-like domain-containing protein</fullName>
    </recommendedName>
</protein>
<proteinExistence type="predicted"/>